<keyword evidence="4" id="KW-0472">Membrane</keyword>
<dbReference type="Pfam" id="PF21729">
    <property type="entry name" value="IRX15_IRX15L_GXM"/>
    <property type="match status" value="1"/>
</dbReference>
<proteinExistence type="predicted"/>
<sequence>MQPWLYKPFQPTHKKKHPLSPSSAAPRLLPLLAAIFAATILLLLLFRRVLIAPAGTDLCVSASAEPLSASEAAIAAEFEVTPLTLVTLLHYATAHAQPQQSKGEIRRSLEILQSIAPCNFLVFGLGHDSLMWDSFNPRGTTLFLEEDPKWTLSAIKRFPVLRAHTVRYTTRLTDARSLLSSYKQDCLSANLPTSHPLKSNWRCKLALSQLPNNVYDRDWDVIMIDGPRGYFDEAPGRMAVIYSVAMMARGRRKSGVTHVFLHDIDREVEKEYAKEFLCMKFRVGGIRKLWHFVIPPTVNASDISRGFC</sequence>
<gene>
    <name evidence="5" type="ORF">VNO78_16517</name>
</gene>
<keyword evidence="6" id="KW-1185">Reference proteome</keyword>
<comment type="subcellular location">
    <subcellularLocation>
        <location evidence="1">Golgi apparatus membrane</location>
        <topology evidence="1">Single-pass membrane protein</topology>
    </subcellularLocation>
</comment>
<evidence type="ECO:0008006" key="7">
    <source>
        <dbReference type="Google" id="ProtNLM"/>
    </source>
</evidence>
<dbReference type="EMBL" id="JAYMYS010000004">
    <property type="protein sequence ID" value="KAK7395913.1"/>
    <property type="molecule type" value="Genomic_DNA"/>
</dbReference>
<keyword evidence="2" id="KW-0812">Transmembrane</keyword>
<reference evidence="5 6" key="1">
    <citation type="submission" date="2024-01" db="EMBL/GenBank/DDBJ databases">
        <title>The genomes of 5 underutilized Papilionoideae crops provide insights into root nodulation and disease resistanc.</title>
        <authorList>
            <person name="Jiang F."/>
        </authorList>
    </citation>
    <scope>NUCLEOTIDE SEQUENCE [LARGE SCALE GENOMIC DNA]</scope>
    <source>
        <strain evidence="5">DUOXIRENSHENG_FW03</strain>
        <tissue evidence="5">Leaves</tissue>
    </source>
</reference>
<evidence type="ECO:0000313" key="5">
    <source>
        <dbReference type="EMBL" id="KAK7395913.1"/>
    </source>
</evidence>
<name>A0AAN9SFU9_PSOTE</name>
<dbReference type="PANTHER" id="PTHR31444">
    <property type="entry name" value="OS11G0490100 PROTEIN"/>
    <property type="match status" value="1"/>
</dbReference>
<accession>A0AAN9SFU9</accession>
<dbReference type="NCBIfam" id="TIGR01627">
    <property type="entry name" value="A_thal_3515"/>
    <property type="match status" value="1"/>
</dbReference>
<evidence type="ECO:0000256" key="4">
    <source>
        <dbReference type="ARBA" id="ARBA00023136"/>
    </source>
</evidence>
<evidence type="ECO:0000256" key="1">
    <source>
        <dbReference type="ARBA" id="ARBA00004194"/>
    </source>
</evidence>
<dbReference type="AlphaFoldDB" id="A0AAN9SFU9"/>
<evidence type="ECO:0000313" key="6">
    <source>
        <dbReference type="Proteomes" id="UP001386955"/>
    </source>
</evidence>
<dbReference type="GO" id="GO:0000139">
    <property type="term" value="C:Golgi membrane"/>
    <property type="evidence" value="ECO:0007669"/>
    <property type="project" value="UniProtKB-SubCell"/>
</dbReference>
<protein>
    <recommendedName>
        <fullName evidence="7">Polysaccharide biosynthesis domain-containing protein</fullName>
    </recommendedName>
</protein>
<dbReference type="Proteomes" id="UP001386955">
    <property type="component" value="Unassembled WGS sequence"/>
</dbReference>
<dbReference type="InterPro" id="IPR006514">
    <property type="entry name" value="IRX15/GXM/AGM"/>
</dbReference>
<keyword evidence="3" id="KW-1133">Transmembrane helix</keyword>
<organism evidence="5 6">
    <name type="scientific">Psophocarpus tetragonolobus</name>
    <name type="common">Winged bean</name>
    <name type="synonym">Dolichos tetragonolobus</name>
    <dbReference type="NCBI Taxonomy" id="3891"/>
    <lineage>
        <taxon>Eukaryota</taxon>
        <taxon>Viridiplantae</taxon>
        <taxon>Streptophyta</taxon>
        <taxon>Embryophyta</taxon>
        <taxon>Tracheophyta</taxon>
        <taxon>Spermatophyta</taxon>
        <taxon>Magnoliopsida</taxon>
        <taxon>eudicotyledons</taxon>
        <taxon>Gunneridae</taxon>
        <taxon>Pentapetalae</taxon>
        <taxon>rosids</taxon>
        <taxon>fabids</taxon>
        <taxon>Fabales</taxon>
        <taxon>Fabaceae</taxon>
        <taxon>Papilionoideae</taxon>
        <taxon>50 kb inversion clade</taxon>
        <taxon>NPAAA clade</taxon>
        <taxon>indigoferoid/millettioid clade</taxon>
        <taxon>Phaseoleae</taxon>
        <taxon>Psophocarpus</taxon>
    </lineage>
</organism>
<dbReference type="GO" id="GO:0045492">
    <property type="term" value="P:xylan biosynthetic process"/>
    <property type="evidence" value="ECO:0007669"/>
    <property type="project" value="InterPro"/>
</dbReference>
<comment type="caution">
    <text evidence="5">The sequence shown here is derived from an EMBL/GenBank/DDBJ whole genome shotgun (WGS) entry which is preliminary data.</text>
</comment>
<evidence type="ECO:0000256" key="3">
    <source>
        <dbReference type="ARBA" id="ARBA00022989"/>
    </source>
</evidence>
<evidence type="ECO:0000256" key="2">
    <source>
        <dbReference type="ARBA" id="ARBA00022692"/>
    </source>
</evidence>